<protein>
    <submittedName>
        <fullName evidence="2">Uncharacterized protein</fullName>
    </submittedName>
</protein>
<dbReference type="EMBL" id="LR796144">
    <property type="protein sequence ID" value="CAB4121276.1"/>
    <property type="molecule type" value="Genomic_DNA"/>
</dbReference>
<evidence type="ECO:0000313" key="2">
    <source>
        <dbReference type="EMBL" id="CAB5170182.1"/>
    </source>
</evidence>
<accession>A0A6J7WCJ6</accession>
<proteinExistence type="predicted"/>
<dbReference type="EMBL" id="LR798202">
    <property type="protein sequence ID" value="CAB5170182.1"/>
    <property type="molecule type" value="Genomic_DNA"/>
</dbReference>
<organism evidence="2">
    <name type="scientific">uncultured Caudovirales phage</name>
    <dbReference type="NCBI Taxonomy" id="2100421"/>
    <lineage>
        <taxon>Viruses</taxon>
        <taxon>Duplodnaviria</taxon>
        <taxon>Heunggongvirae</taxon>
        <taxon>Uroviricota</taxon>
        <taxon>Caudoviricetes</taxon>
        <taxon>Peduoviridae</taxon>
        <taxon>Maltschvirus</taxon>
        <taxon>Maltschvirus maltsch</taxon>
    </lineage>
</organism>
<name>A0A6J7WCJ6_9CAUD</name>
<gene>
    <name evidence="2" type="ORF">UFOVP154_7</name>
    <name evidence="1" type="ORF">UFOVP8_56</name>
</gene>
<sequence length="129" mass="14523">MDAVLRHCHAVSDRIMDAVGAVMTHQLDLLAARVRRDIGINRAEDHQEAVVTGWVEDTARLLTEWAAARGPFLAEDFRASNIYEKPEESRAFGAVFRYAAKRNWIRRLGYAPAKSSNLSPKCLWVRGEG</sequence>
<reference evidence="2" key="1">
    <citation type="submission" date="2020-05" db="EMBL/GenBank/DDBJ databases">
        <authorList>
            <person name="Chiriac C."/>
            <person name="Salcher M."/>
            <person name="Ghai R."/>
            <person name="Kavagutti S V."/>
        </authorList>
    </citation>
    <scope>NUCLEOTIDE SEQUENCE</scope>
</reference>
<evidence type="ECO:0000313" key="1">
    <source>
        <dbReference type="EMBL" id="CAB4121276.1"/>
    </source>
</evidence>